<protein>
    <submittedName>
        <fullName evidence="5">Peptidoglycan DD-metalloendopeptidase family protein</fullName>
    </submittedName>
</protein>
<reference evidence="5" key="1">
    <citation type="submission" date="2021-10" db="EMBL/GenBank/DDBJ databases">
        <title>The complete genome sequence of Leeia sp. TBRC 13508.</title>
        <authorList>
            <person name="Charoenyingcharoen P."/>
            <person name="Yukphan P."/>
        </authorList>
    </citation>
    <scope>NUCLEOTIDE SEQUENCE</scope>
    <source>
        <strain evidence="5">TBRC 13508</strain>
    </source>
</reference>
<dbReference type="InterPro" id="IPR050570">
    <property type="entry name" value="Cell_wall_metabolism_enzyme"/>
</dbReference>
<evidence type="ECO:0000313" key="6">
    <source>
        <dbReference type="Proteomes" id="UP001165395"/>
    </source>
</evidence>
<sequence length="472" mass="51092">MPFGVRITPTVISLSVFSISLLLTNPLALAKTAPQPAATNSQLKDSKSELNQLQQKIQSVQQAVVKSEQNQKDATDALQASEAAISNTNRKLADLADEQDDLQDQLKRLDLQSSQLNKSIQKQKAALAKKLLSQYKHGNSDSLRLLLSNTDPNKSSRDLAYLKFVAAAHQTQVKALQADIANLQQTQSDITAHKDQLNSVEQQRQAEKQQLLTEKNNRVQTLAKVSQELQQQRQQMGKLKRDEGRLTSLVDNLTKILAEQERQRQLRLKAEAAAKAKAQKLAEAQRKKAEQQAKATTGKTTKSPSSSNSKVATTETTAPANTTEKPATTVTLGVEKAQVAGSAQSLKGKLLSPVSGSPSNRFGAPRADSGVAWRGWFYPTSEGADIKSVAGGQVVYADWLRGFGNMIIVDHGNGLMSIYGSAESVIKHVGDRVDAGQTIAKAGSSGGAEKPGLYFELRYKGKAFDPAGWLRG</sequence>
<dbReference type="PANTHER" id="PTHR21666">
    <property type="entry name" value="PEPTIDASE-RELATED"/>
    <property type="match status" value="1"/>
</dbReference>
<proteinExistence type="predicted"/>
<evidence type="ECO:0000256" key="1">
    <source>
        <dbReference type="SAM" id="Coils"/>
    </source>
</evidence>
<dbReference type="CDD" id="cd12797">
    <property type="entry name" value="M23_peptidase"/>
    <property type="match status" value="1"/>
</dbReference>
<evidence type="ECO:0000313" key="5">
    <source>
        <dbReference type="EMBL" id="MCB6183528.1"/>
    </source>
</evidence>
<dbReference type="InterPro" id="IPR011055">
    <property type="entry name" value="Dup_hybrid_motif"/>
</dbReference>
<gene>
    <name evidence="5" type="ORF">LIN78_08210</name>
</gene>
<feature type="compositionally biased region" description="Low complexity" evidence="2">
    <location>
        <begin position="292"/>
        <end position="328"/>
    </location>
</feature>
<feature type="region of interest" description="Disordered" evidence="2">
    <location>
        <begin position="279"/>
        <end position="328"/>
    </location>
</feature>
<dbReference type="PANTHER" id="PTHR21666:SF270">
    <property type="entry name" value="MUREIN HYDROLASE ACTIVATOR ENVC"/>
    <property type="match status" value="1"/>
</dbReference>
<dbReference type="Gene3D" id="6.10.250.3150">
    <property type="match status" value="1"/>
</dbReference>
<feature type="coiled-coil region" evidence="1">
    <location>
        <begin position="166"/>
        <end position="242"/>
    </location>
</feature>
<keyword evidence="6" id="KW-1185">Reference proteome</keyword>
<dbReference type="InterPro" id="IPR016047">
    <property type="entry name" value="M23ase_b-sheet_dom"/>
</dbReference>
<dbReference type="SUPFAM" id="SSF51261">
    <property type="entry name" value="Duplicated hybrid motif"/>
    <property type="match status" value="1"/>
</dbReference>
<dbReference type="Pfam" id="PF01551">
    <property type="entry name" value="Peptidase_M23"/>
    <property type="match status" value="1"/>
</dbReference>
<dbReference type="RefSeq" id="WP_227180311.1">
    <property type="nucleotide sequence ID" value="NZ_JAJBZT010000004.1"/>
</dbReference>
<dbReference type="Gene3D" id="2.70.70.10">
    <property type="entry name" value="Glucose Permease (Domain IIA)"/>
    <property type="match status" value="1"/>
</dbReference>
<keyword evidence="1" id="KW-0175">Coiled coil</keyword>
<evidence type="ECO:0000256" key="3">
    <source>
        <dbReference type="SAM" id="SignalP"/>
    </source>
</evidence>
<dbReference type="Proteomes" id="UP001165395">
    <property type="component" value="Unassembled WGS sequence"/>
</dbReference>
<feature type="chain" id="PRO_5046152122" evidence="3">
    <location>
        <begin position="31"/>
        <end position="472"/>
    </location>
</feature>
<feature type="signal peptide" evidence="3">
    <location>
        <begin position="1"/>
        <end position="30"/>
    </location>
</feature>
<accession>A0ABS8D7A9</accession>
<comment type="caution">
    <text evidence="5">The sequence shown here is derived from an EMBL/GenBank/DDBJ whole genome shotgun (WGS) entry which is preliminary data.</text>
</comment>
<organism evidence="5 6">
    <name type="scientific">Leeia speluncae</name>
    <dbReference type="NCBI Taxonomy" id="2884804"/>
    <lineage>
        <taxon>Bacteria</taxon>
        <taxon>Pseudomonadati</taxon>
        <taxon>Pseudomonadota</taxon>
        <taxon>Betaproteobacteria</taxon>
        <taxon>Neisseriales</taxon>
        <taxon>Leeiaceae</taxon>
        <taxon>Leeia</taxon>
    </lineage>
</organism>
<evidence type="ECO:0000259" key="4">
    <source>
        <dbReference type="Pfam" id="PF01551"/>
    </source>
</evidence>
<name>A0ABS8D7A9_9NEIS</name>
<dbReference type="EMBL" id="JAJBZT010000004">
    <property type="protein sequence ID" value="MCB6183528.1"/>
    <property type="molecule type" value="Genomic_DNA"/>
</dbReference>
<feature type="domain" description="M23ase beta-sheet core" evidence="4">
    <location>
        <begin position="373"/>
        <end position="466"/>
    </location>
</feature>
<keyword evidence="3" id="KW-0732">Signal</keyword>
<evidence type="ECO:0000256" key="2">
    <source>
        <dbReference type="SAM" id="MobiDB-lite"/>
    </source>
</evidence>
<feature type="coiled-coil region" evidence="1">
    <location>
        <begin position="43"/>
        <end position="119"/>
    </location>
</feature>